<dbReference type="InterPro" id="IPR013762">
    <property type="entry name" value="Integrase-like_cat_sf"/>
</dbReference>
<protein>
    <recommendedName>
        <fullName evidence="3">Integrase</fullName>
    </recommendedName>
</protein>
<sequence length="51" mass="5615">MGARLGHTNAAMTLNIYTHLWPDSEERTRAAVDKAYADQSVDARPQVDEAA</sequence>
<dbReference type="EMBL" id="JASKMA010000020">
    <property type="protein sequence ID" value="MDT6986714.1"/>
    <property type="molecule type" value="Genomic_DNA"/>
</dbReference>
<dbReference type="Proteomes" id="UP001249760">
    <property type="component" value="Unassembled WGS sequence"/>
</dbReference>
<accession>A0ABU3JXP0</accession>
<comment type="caution">
    <text evidence="1">The sequence shown here is derived from an EMBL/GenBank/DDBJ whole genome shotgun (WGS) entry which is preliminary data.</text>
</comment>
<keyword evidence="2" id="KW-1185">Reference proteome</keyword>
<evidence type="ECO:0008006" key="3">
    <source>
        <dbReference type="Google" id="ProtNLM"/>
    </source>
</evidence>
<reference evidence="1 2" key="1">
    <citation type="submission" date="2023-05" db="EMBL/GenBank/DDBJ databases">
        <title>Streptomyces fuscus sp. nov., a brown-black pigment producing actinomyces isolated from dry sand of Sea duck farm.</title>
        <authorList>
            <person name="Xie J."/>
            <person name="Shen N."/>
        </authorList>
    </citation>
    <scope>NUCLEOTIDE SEQUENCE [LARGE SCALE GENOMIC DNA]</scope>
    <source>
        <strain evidence="1 2">CGMCC 4.1745</strain>
    </source>
</reference>
<gene>
    <name evidence="1" type="ORF">QNO04_25005</name>
</gene>
<evidence type="ECO:0000313" key="1">
    <source>
        <dbReference type="EMBL" id="MDT6986714.1"/>
    </source>
</evidence>
<dbReference type="RefSeq" id="WP_394305162.1">
    <property type="nucleotide sequence ID" value="NZ_JASKMA010000020.1"/>
</dbReference>
<organism evidence="1 2">
    <name type="scientific">Streptomyces lusitanus</name>
    <dbReference type="NCBI Taxonomy" id="68232"/>
    <lineage>
        <taxon>Bacteria</taxon>
        <taxon>Bacillati</taxon>
        <taxon>Actinomycetota</taxon>
        <taxon>Actinomycetes</taxon>
        <taxon>Kitasatosporales</taxon>
        <taxon>Streptomycetaceae</taxon>
        <taxon>Streptomyces</taxon>
    </lineage>
</organism>
<dbReference type="Gene3D" id="1.10.443.10">
    <property type="entry name" value="Intergrase catalytic core"/>
    <property type="match status" value="1"/>
</dbReference>
<evidence type="ECO:0000313" key="2">
    <source>
        <dbReference type="Proteomes" id="UP001249760"/>
    </source>
</evidence>
<proteinExistence type="predicted"/>
<name>A0ABU3JXP0_9ACTN</name>